<dbReference type="CDD" id="cd08460">
    <property type="entry name" value="PBP2_DntR_like_1"/>
    <property type="match status" value="1"/>
</dbReference>
<dbReference type="InterPro" id="IPR036388">
    <property type="entry name" value="WH-like_DNA-bd_sf"/>
</dbReference>
<dbReference type="PANTHER" id="PTHR30118:SF15">
    <property type="entry name" value="TRANSCRIPTIONAL REGULATORY PROTEIN"/>
    <property type="match status" value="1"/>
</dbReference>
<evidence type="ECO:0000256" key="1">
    <source>
        <dbReference type="ARBA" id="ARBA00009437"/>
    </source>
</evidence>
<evidence type="ECO:0000256" key="2">
    <source>
        <dbReference type="ARBA" id="ARBA00022458"/>
    </source>
</evidence>
<dbReference type="RefSeq" id="WP_150973515.1">
    <property type="nucleotide sequence ID" value="NZ_VZDO01000024.1"/>
</dbReference>
<dbReference type="InterPro" id="IPR000847">
    <property type="entry name" value="LysR_HTH_N"/>
</dbReference>
<dbReference type="InterPro" id="IPR005119">
    <property type="entry name" value="LysR_subst-bd"/>
</dbReference>
<evidence type="ECO:0000313" key="8">
    <source>
        <dbReference type="Proteomes" id="UP000432089"/>
    </source>
</evidence>
<dbReference type="InterPro" id="IPR050389">
    <property type="entry name" value="LysR-type_TF"/>
</dbReference>
<dbReference type="Proteomes" id="UP000432089">
    <property type="component" value="Unassembled WGS sequence"/>
</dbReference>
<keyword evidence="2" id="KW-0536">Nodulation</keyword>
<protein>
    <submittedName>
        <fullName evidence="7">LysR family transcriptional regulator</fullName>
    </submittedName>
</protein>
<dbReference type="Pfam" id="PF03466">
    <property type="entry name" value="LysR_substrate"/>
    <property type="match status" value="1"/>
</dbReference>
<keyword evidence="4" id="KW-0238">DNA-binding</keyword>
<comment type="similarity">
    <text evidence="1">Belongs to the LysR transcriptional regulatory family.</text>
</comment>
<dbReference type="GO" id="GO:0003700">
    <property type="term" value="F:DNA-binding transcription factor activity"/>
    <property type="evidence" value="ECO:0007669"/>
    <property type="project" value="InterPro"/>
</dbReference>
<reference evidence="7 8" key="1">
    <citation type="submission" date="2019-09" db="EMBL/GenBank/DDBJ databases">
        <title>YIM 132180 draft genome.</title>
        <authorList>
            <person name="Zhang K."/>
        </authorList>
    </citation>
    <scope>NUCLEOTIDE SEQUENCE [LARGE SCALE GENOMIC DNA]</scope>
    <source>
        <strain evidence="7 8">YIM 132180</strain>
    </source>
</reference>
<organism evidence="7 8">
    <name type="scientific">Plantimonas leprariae</name>
    <dbReference type="NCBI Taxonomy" id="2615207"/>
    <lineage>
        <taxon>Bacteria</taxon>
        <taxon>Pseudomonadati</taxon>
        <taxon>Pseudomonadota</taxon>
        <taxon>Alphaproteobacteria</taxon>
        <taxon>Hyphomicrobiales</taxon>
        <taxon>Aurantimonadaceae</taxon>
        <taxon>Plantimonas</taxon>
    </lineage>
</organism>
<evidence type="ECO:0000256" key="3">
    <source>
        <dbReference type="ARBA" id="ARBA00023015"/>
    </source>
</evidence>
<evidence type="ECO:0000256" key="4">
    <source>
        <dbReference type="ARBA" id="ARBA00023125"/>
    </source>
</evidence>
<dbReference type="PROSITE" id="PS50931">
    <property type="entry name" value="HTH_LYSR"/>
    <property type="match status" value="1"/>
</dbReference>
<gene>
    <name evidence="7" type="ORF">F6X38_21610</name>
</gene>
<evidence type="ECO:0000259" key="6">
    <source>
        <dbReference type="PROSITE" id="PS50931"/>
    </source>
</evidence>
<accession>A0A7V7PKL3</accession>
<dbReference type="GO" id="GO:0003677">
    <property type="term" value="F:DNA binding"/>
    <property type="evidence" value="ECO:0007669"/>
    <property type="project" value="UniProtKB-KW"/>
</dbReference>
<dbReference type="InterPro" id="IPR036390">
    <property type="entry name" value="WH_DNA-bd_sf"/>
</dbReference>
<sequence length="305" mass="32894">MDDLDLNLLPALDALLDEGSVARAAVRLRLSPSAMSRTLSRLRAATGDPLLVRAGRGLVPTPRAIELRERVGPLVREAEGVLRPAVALDLAKLERAFTLRVSDGFVDNFGPALLAHVAADAPGVLLRFVQKLDRDTAGLRDGSVDLETGVVSRETGPEVRARALFHDRFVGVVREGHALTDGSITAARYAAERHILGPRGTSDRGPVDAALAGLGLERRIATVVTGFASALALVRGSDLVAAVPERHTDSMRSGLFAFPLPFDVPEVTVSMHWHPRNDADPAHHWLRECLRDACHEKRDGPRRAS</sequence>
<keyword evidence="3" id="KW-0805">Transcription regulation</keyword>
<proteinExistence type="inferred from homology"/>
<feature type="domain" description="HTH lysR-type" evidence="6">
    <location>
        <begin position="4"/>
        <end position="61"/>
    </location>
</feature>
<comment type="caution">
    <text evidence="7">The sequence shown here is derived from an EMBL/GenBank/DDBJ whole genome shotgun (WGS) entry which is preliminary data.</text>
</comment>
<dbReference type="AlphaFoldDB" id="A0A7V7PKL3"/>
<evidence type="ECO:0000313" key="7">
    <source>
        <dbReference type="EMBL" id="KAB0676302.1"/>
    </source>
</evidence>
<dbReference type="EMBL" id="VZDO01000024">
    <property type="protein sequence ID" value="KAB0676302.1"/>
    <property type="molecule type" value="Genomic_DNA"/>
</dbReference>
<dbReference type="Gene3D" id="3.40.190.10">
    <property type="entry name" value="Periplasmic binding protein-like II"/>
    <property type="match status" value="2"/>
</dbReference>
<evidence type="ECO:0000256" key="5">
    <source>
        <dbReference type="ARBA" id="ARBA00023163"/>
    </source>
</evidence>
<name>A0A7V7PKL3_9HYPH</name>
<keyword evidence="8" id="KW-1185">Reference proteome</keyword>
<dbReference type="SUPFAM" id="SSF46785">
    <property type="entry name" value="Winged helix' DNA-binding domain"/>
    <property type="match status" value="1"/>
</dbReference>
<dbReference type="PANTHER" id="PTHR30118">
    <property type="entry name" value="HTH-TYPE TRANSCRIPTIONAL REGULATOR LEUO-RELATED"/>
    <property type="match status" value="1"/>
</dbReference>
<dbReference type="Pfam" id="PF00126">
    <property type="entry name" value="HTH_1"/>
    <property type="match status" value="1"/>
</dbReference>
<dbReference type="SUPFAM" id="SSF53850">
    <property type="entry name" value="Periplasmic binding protein-like II"/>
    <property type="match status" value="1"/>
</dbReference>
<dbReference type="Gene3D" id="1.10.10.10">
    <property type="entry name" value="Winged helix-like DNA-binding domain superfamily/Winged helix DNA-binding domain"/>
    <property type="match status" value="1"/>
</dbReference>
<keyword evidence="5" id="KW-0804">Transcription</keyword>